<sequence>MYRMYKESFVGHSPNLSWMMILSAVTLPFPPPDSCLRLLKYSPGVQRCLLAGPTVQLLFPPFFLPPSITSFSLSLALSILLLPLPPPFFFFPFFSHHSSSLVFVAFDFIYEPTLCSCSFFIPHRPSCTLICHPSFIYFHAATYNDIPHLPNLVYVYQHYSLGHAQPPPCSCRLHPIIHTPVYPPHRSPASYDADTYSRPIHYL</sequence>
<name>A0A318ZJP8_9EURO</name>
<keyword evidence="2" id="KW-1185">Reference proteome</keyword>
<dbReference type="RefSeq" id="XP_025426470.1">
    <property type="nucleotide sequence ID" value="XM_025571078.1"/>
</dbReference>
<protein>
    <submittedName>
        <fullName evidence="1">Uncharacterized protein</fullName>
    </submittedName>
</protein>
<dbReference type="AlphaFoldDB" id="A0A318ZJP8"/>
<organism evidence="1 2">
    <name type="scientific">Aspergillus saccharolyticus JOP 1030-1</name>
    <dbReference type="NCBI Taxonomy" id="1450539"/>
    <lineage>
        <taxon>Eukaryota</taxon>
        <taxon>Fungi</taxon>
        <taxon>Dikarya</taxon>
        <taxon>Ascomycota</taxon>
        <taxon>Pezizomycotina</taxon>
        <taxon>Eurotiomycetes</taxon>
        <taxon>Eurotiomycetidae</taxon>
        <taxon>Eurotiales</taxon>
        <taxon>Aspergillaceae</taxon>
        <taxon>Aspergillus</taxon>
        <taxon>Aspergillus subgen. Circumdati</taxon>
    </lineage>
</organism>
<evidence type="ECO:0000313" key="2">
    <source>
        <dbReference type="Proteomes" id="UP000248349"/>
    </source>
</evidence>
<proteinExistence type="predicted"/>
<evidence type="ECO:0000313" key="1">
    <source>
        <dbReference type="EMBL" id="PYH40488.1"/>
    </source>
</evidence>
<dbReference type="GeneID" id="37072306"/>
<reference evidence="1 2" key="1">
    <citation type="submission" date="2016-12" db="EMBL/GenBank/DDBJ databases">
        <title>The genomes of Aspergillus section Nigri reveals drivers in fungal speciation.</title>
        <authorList>
            <consortium name="DOE Joint Genome Institute"/>
            <person name="Vesth T.C."/>
            <person name="Nybo J."/>
            <person name="Theobald S."/>
            <person name="Brandl J."/>
            <person name="Frisvad J.C."/>
            <person name="Nielsen K.F."/>
            <person name="Lyhne E.K."/>
            <person name="Kogle M.E."/>
            <person name="Kuo A."/>
            <person name="Riley R."/>
            <person name="Clum A."/>
            <person name="Nolan M."/>
            <person name="Lipzen A."/>
            <person name="Salamov A."/>
            <person name="Henrissat B."/>
            <person name="Wiebenga A."/>
            <person name="De Vries R.P."/>
            <person name="Grigoriev I.V."/>
            <person name="Mortensen U.H."/>
            <person name="Andersen M.R."/>
            <person name="Baker S.E."/>
        </authorList>
    </citation>
    <scope>NUCLEOTIDE SEQUENCE [LARGE SCALE GENOMIC DNA]</scope>
    <source>
        <strain evidence="1 2">JOP 1030-1</strain>
    </source>
</reference>
<gene>
    <name evidence="1" type="ORF">BP01DRAFT_210616</name>
</gene>
<dbReference type="EMBL" id="KZ821284">
    <property type="protein sequence ID" value="PYH40488.1"/>
    <property type="molecule type" value="Genomic_DNA"/>
</dbReference>
<accession>A0A318ZJP8</accession>
<dbReference type="Proteomes" id="UP000248349">
    <property type="component" value="Unassembled WGS sequence"/>
</dbReference>